<accession>A0A497EYC4</accession>
<gene>
    <name evidence="1" type="ORF">DRJ20_00070</name>
</gene>
<name>A0A497EYC4_9CREN</name>
<evidence type="ECO:0000313" key="1">
    <source>
        <dbReference type="EMBL" id="RLE52394.1"/>
    </source>
</evidence>
<evidence type="ECO:0000313" key="2">
    <source>
        <dbReference type="Proteomes" id="UP000268446"/>
    </source>
</evidence>
<proteinExistence type="predicted"/>
<reference evidence="1 2" key="1">
    <citation type="submission" date="2018-06" db="EMBL/GenBank/DDBJ databases">
        <title>Extensive metabolic versatility and redundancy in microbially diverse, dynamic hydrothermal sediments.</title>
        <authorList>
            <person name="Dombrowski N."/>
            <person name="Teske A."/>
            <person name="Baker B.J."/>
        </authorList>
    </citation>
    <scope>NUCLEOTIDE SEQUENCE [LARGE SCALE GENOMIC DNA]</scope>
    <source>
        <strain evidence="1">B29_G17</strain>
    </source>
</reference>
<dbReference type="Proteomes" id="UP000268446">
    <property type="component" value="Unassembled WGS sequence"/>
</dbReference>
<dbReference type="EMBL" id="QMQZ01000001">
    <property type="protein sequence ID" value="RLE52394.1"/>
    <property type="molecule type" value="Genomic_DNA"/>
</dbReference>
<comment type="caution">
    <text evidence="1">The sequence shown here is derived from an EMBL/GenBank/DDBJ whole genome shotgun (WGS) entry which is preliminary data.</text>
</comment>
<protein>
    <submittedName>
        <fullName evidence="1">Uncharacterized protein</fullName>
    </submittedName>
</protein>
<organism evidence="1 2">
    <name type="scientific">Thermoproteota archaeon</name>
    <dbReference type="NCBI Taxonomy" id="2056631"/>
    <lineage>
        <taxon>Archaea</taxon>
        <taxon>Thermoproteota</taxon>
    </lineage>
</organism>
<sequence>MSNYTVEEKVEALVLLLRKALEAASEVEARIPYYMNAKTYASRLKRMIENALKISEEVRGELEASK</sequence>
<dbReference type="AlphaFoldDB" id="A0A497EYC4"/>